<gene>
    <name evidence="1" type="ORF">F6R98_10465</name>
</gene>
<keyword evidence="2" id="KW-1185">Reference proteome</keyword>
<reference evidence="1 2" key="1">
    <citation type="submission" date="2019-09" db="EMBL/GenBank/DDBJ databases">
        <title>Ecophysiology of the spiral-shaped methanotroph Methylospira mobilis as revealed by the complete genome sequence.</title>
        <authorList>
            <person name="Oshkin I.Y."/>
            <person name="Dedysh S.N."/>
            <person name="Miroshnikov K."/>
            <person name="Danilova O.V."/>
            <person name="Hakobyan A."/>
            <person name="Liesack W."/>
        </authorList>
    </citation>
    <scope>NUCLEOTIDE SEQUENCE [LARGE SCALE GENOMIC DNA]</scope>
    <source>
        <strain evidence="1 2">Shm1</strain>
    </source>
</reference>
<dbReference type="RefSeq" id="WP_153248973.1">
    <property type="nucleotide sequence ID" value="NZ_CP044205.1"/>
</dbReference>
<name>A0A5Q0BGK3_9GAMM</name>
<dbReference type="OrthoDB" id="8778365at2"/>
<accession>A0A5Q0BGK3</accession>
<dbReference type="KEGG" id="mmob:F6R98_10465"/>
<evidence type="ECO:0000313" key="1">
    <source>
        <dbReference type="EMBL" id="QFY42985.1"/>
    </source>
</evidence>
<dbReference type="EMBL" id="CP044205">
    <property type="protein sequence ID" value="QFY42985.1"/>
    <property type="molecule type" value="Genomic_DNA"/>
</dbReference>
<protein>
    <submittedName>
        <fullName evidence="1">Uncharacterized protein</fullName>
    </submittedName>
</protein>
<proteinExistence type="predicted"/>
<organism evidence="1 2">
    <name type="scientific">Candidatus Methylospira mobilis</name>
    <dbReference type="NCBI Taxonomy" id="1808979"/>
    <lineage>
        <taxon>Bacteria</taxon>
        <taxon>Pseudomonadati</taxon>
        <taxon>Pseudomonadota</taxon>
        <taxon>Gammaproteobacteria</taxon>
        <taxon>Methylococcales</taxon>
        <taxon>Methylococcaceae</taxon>
        <taxon>Candidatus Methylospira</taxon>
    </lineage>
</organism>
<dbReference type="AlphaFoldDB" id="A0A5Q0BGK3"/>
<dbReference type="InParanoid" id="A0A5Q0BGK3"/>
<dbReference type="Proteomes" id="UP000325755">
    <property type="component" value="Chromosome"/>
</dbReference>
<sequence length="166" mass="18121">MTPIQATFVGYSSRPCTLFSAYNTHTGVLAISVEADYRKDRREGCVVITNDKTVDRDALFSDDHLHDAIAAFFLLQAGMASDNKSPRLVFSEKTQRVNPSNAIEKDGMDASGPRYRISESITCAQMAALATAWYASCRADSVEGALEMFDKVNALNDLLSGKIVSI</sequence>
<evidence type="ECO:0000313" key="2">
    <source>
        <dbReference type="Proteomes" id="UP000325755"/>
    </source>
</evidence>